<dbReference type="RefSeq" id="WP_088384263.1">
    <property type="nucleotide sequence ID" value="NZ_NIOF01000002.1"/>
</dbReference>
<gene>
    <name evidence="2" type="ORF">CDN99_07805</name>
</gene>
<dbReference type="AlphaFoldDB" id="A0A246JHX8"/>
<dbReference type="OrthoDB" id="8892985at2"/>
<evidence type="ECO:0000259" key="1">
    <source>
        <dbReference type="SMART" id="SM00953"/>
    </source>
</evidence>
<feature type="domain" description="RES" evidence="1">
    <location>
        <begin position="39"/>
        <end position="162"/>
    </location>
</feature>
<dbReference type="SMART" id="SM00953">
    <property type="entry name" value="RES"/>
    <property type="match status" value="1"/>
</dbReference>
<dbReference type="EMBL" id="NIOF01000002">
    <property type="protein sequence ID" value="OWQ92234.1"/>
    <property type="molecule type" value="Genomic_DNA"/>
</dbReference>
<name>A0A246JHX8_9BURK</name>
<dbReference type="InterPro" id="IPR014914">
    <property type="entry name" value="RES_dom"/>
</dbReference>
<dbReference type="Pfam" id="PF08808">
    <property type="entry name" value="RES"/>
    <property type="match status" value="1"/>
</dbReference>
<keyword evidence="3" id="KW-1185">Reference proteome</keyword>
<dbReference type="Proteomes" id="UP000197468">
    <property type="component" value="Unassembled WGS sequence"/>
</dbReference>
<reference evidence="2 3" key="1">
    <citation type="journal article" date="2008" name="Int. J. Syst. Evol. Microbiol.">
        <title>Description of Roseateles aquatilis sp. nov. and Roseateles terrae sp. nov., in the class Betaproteobacteria, and emended description of the genus Roseateles.</title>
        <authorList>
            <person name="Gomila M."/>
            <person name="Bowien B."/>
            <person name="Falsen E."/>
            <person name="Moore E.R."/>
            <person name="Lalucat J."/>
        </authorList>
    </citation>
    <scope>NUCLEOTIDE SEQUENCE [LARGE SCALE GENOMIC DNA]</scope>
    <source>
        <strain evidence="2 3">CCUG 48205</strain>
    </source>
</reference>
<accession>A0A246JHX8</accession>
<comment type="caution">
    <text evidence="2">The sequence shown here is derived from an EMBL/GenBank/DDBJ whole genome shotgun (WGS) entry which is preliminary data.</text>
</comment>
<evidence type="ECO:0000313" key="3">
    <source>
        <dbReference type="Proteomes" id="UP000197468"/>
    </source>
</evidence>
<evidence type="ECO:0000313" key="2">
    <source>
        <dbReference type="EMBL" id="OWQ92234.1"/>
    </source>
</evidence>
<protein>
    <recommendedName>
        <fullName evidence="1">RES domain-containing protein</fullName>
    </recommendedName>
</protein>
<proteinExistence type="predicted"/>
<organism evidence="2 3">
    <name type="scientific">Roseateles aquatilis</name>
    <dbReference type="NCBI Taxonomy" id="431061"/>
    <lineage>
        <taxon>Bacteria</taxon>
        <taxon>Pseudomonadati</taxon>
        <taxon>Pseudomonadota</taxon>
        <taxon>Betaproteobacteria</taxon>
        <taxon>Burkholderiales</taxon>
        <taxon>Sphaerotilaceae</taxon>
        <taxon>Roseateles</taxon>
    </lineage>
</organism>
<sequence length="207" mass="22904">MQFCNFNYLPTLELRAGEVLFRVQRIAPTPQTPRLGPVKLQQPGGMTGRLDLSDRPTVYFARHPQTALYETHFRRNVHTVDPVALKGCELIAVKTTLRMKLVDLRPHVSDRPGLHSVRIRATQCLATDLCERGFDGLVYRSAQHADHDCVLLFDPSAESFSALWKSPLIAADGRVNSWIQVALHGAMLDVAWTSSDGAESGQGCSPA</sequence>